<evidence type="ECO:0008006" key="3">
    <source>
        <dbReference type="Google" id="ProtNLM"/>
    </source>
</evidence>
<evidence type="ECO:0000313" key="2">
    <source>
        <dbReference type="Proteomes" id="UP001163726"/>
    </source>
</evidence>
<dbReference type="EMBL" id="CP109965">
    <property type="protein sequence ID" value="WAJ71495.1"/>
    <property type="molecule type" value="Genomic_DNA"/>
</dbReference>
<name>A0ABY7APK4_9ALTE</name>
<accession>A0ABY7APK4</accession>
<dbReference type="RefSeq" id="WP_268076022.1">
    <property type="nucleotide sequence ID" value="NZ_CP109965.1"/>
</dbReference>
<proteinExistence type="predicted"/>
<evidence type="ECO:0000313" key="1">
    <source>
        <dbReference type="EMBL" id="WAJ71495.1"/>
    </source>
</evidence>
<dbReference type="PROSITE" id="PS51257">
    <property type="entry name" value="PROKAR_LIPOPROTEIN"/>
    <property type="match status" value="1"/>
</dbReference>
<reference evidence="1" key="1">
    <citation type="submission" date="2022-10" db="EMBL/GenBank/DDBJ databases">
        <title>Catenovulum adriacola sp. nov. isolated in the Harbour of Susak.</title>
        <authorList>
            <person name="Schoch T."/>
            <person name="Reich S.J."/>
            <person name="Stoeferle S."/>
            <person name="Flaiz M."/>
            <person name="Kazda M."/>
            <person name="Riedel C.U."/>
            <person name="Duerre P."/>
        </authorList>
    </citation>
    <scope>NUCLEOTIDE SEQUENCE</scope>
    <source>
        <strain evidence="1">TS8</strain>
    </source>
</reference>
<gene>
    <name evidence="1" type="ORF">OLW01_06775</name>
</gene>
<dbReference type="Proteomes" id="UP001163726">
    <property type="component" value="Chromosome"/>
</dbReference>
<keyword evidence="2" id="KW-1185">Reference proteome</keyword>
<protein>
    <recommendedName>
        <fullName evidence="3">Lipoprotein</fullName>
    </recommendedName>
</protein>
<sequence>MKNNIVSLICFITLFITACSQQQAYHATQEMGKNIAKCELIADYLERERCFAQFDKSYEEYKKERDAIINRKQ</sequence>
<organism evidence="1 2">
    <name type="scientific">Catenovulum adriaticum</name>
    <dbReference type="NCBI Taxonomy" id="2984846"/>
    <lineage>
        <taxon>Bacteria</taxon>
        <taxon>Pseudomonadati</taxon>
        <taxon>Pseudomonadota</taxon>
        <taxon>Gammaproteobacteria</taxon>
        <taxon>Alteromonadales</taxon>
        <taxon>Alteromonadaceae</taxon>
        <taxon>Catenovulum</taxon>
    </lineage>
</organism>